<sequence>MKNPLISIITIVNNEKVYSEFKKSLNSQINISYELIKISNTHQEFLAARDAYNAAAKNAQGKFLVFCHPDIRFLHKYALYNITKSMSTLAEFGVVGVAGSPLELKAGNRIIISNILHGEQKLLVGQKITKPTEVQTVDECFFILSKQRWKTQPFSNENGWHLYAVEQCLLSNKNGLKNYVVPAELWHTSDGKSEDYHYYTYLRHLIKQYRSTVPLINTTVKMWPTQGIKSQLYISYWQLNRWVKKLLNIKVK</sequence>
<dbReference type="Pfam" id="PF13712">
    <property type="entry name" value="Glyco_tranf_2_5"/>
    <property type="match status" value="1"/>
</dbReference>
<dbReference type="Gene3D" id="3.90.550.10">
    <property type="entry name" value="Spore Coat Polysaccharide Biosynthesis Protein SpsA, Chain A"/>
    <property type="match status" value="1"/>
</dbReference>
<dbReference type="InterPro" id="IPR029044">
    <property type="entry name" value="Nucleotide-diphossugar_trans"/>
</dbReference>
<evidence type="ECO:0000313" key="3">
    <source>
        <dbReference type="Proteomes" id="UP000051217"/>
    </source>
</evidence>
<dbReference type="EMBL" id="AZFI01000137">
    <property type="protein sequence ID" value="KRM25358.1"/>
    <property type="molecule type" value="Genomic_DNA"/>
</dbReference>
<dbReference type="SUPFAM" id="SSF53448">
    <property type="entry name" value="Nucleotide-diphospho-sugar transferases"/>
    <property type="match status" value="1"/>
</dbReference>
<feature type="domain" description="Streptomycin biosynthesis protein StrF" evidence="1">
    <location>
        <begin position="8"/>
        <end position="204"/>
    </location>
</feature>
<dbReference type="Proteomes" id="UP000051217">
    <property type="component" value="Unassembled WGS sequence"/>
</dbReference>
<dbReference type="InterPro" id="IPR059123">
    <property type="entry name" value="StrF_dom"/>
</dbReference>
<organism evidence="2 3">
    <name type="scientific">Ligilactobacillus acidipiscis DSM 15836</name>
    <dbReference type="NCBI Taxonomy" id="1423716"/>
    <lineage>
        <taxon>Bacteria</taxon>
        <taxon>Bacillati</taxon>
        <taxon>Bacillota</taxon>
        <taxon>Bacilli</taxon>
        <taxon>Lactobacillales</taxon>
        <taxon>Lactobacillaceae</taxon>
        <taxon>Ligilactobacillus</taxon>
    </lineage>
</organism>
<comment type="caution">
    <text evidence="2">The sequence shown here is derived from an EMBL/GenBank/DDBJ whole genome shotgun (WGS) entry which is preliminary data.</text>
</comment>
<gene>
    <name evidence="2" type="ORF">FC65_GL000419</name>
</gene>
<keyword evidence="3" id="KW-1185">Reference proteome</keyword>
<reference evidence="2 3" key="1">
    <citation type="journal article" date="2015" name="Genome Announc.">
        <title>Expanding the biotechnology potential of lactobacilli through comparative genomics of 213 strains and associated genera.</title>
        <authorList>
            <person name="Sun Z."/>
            <person name="Harris H.M."/>
            <person name="McCann A."/>
            <person name="Guo C."/>
            <person name="Argimon S."/>
            <person name="Zhang W."/>
            <person name="Yang X."/>
            <person name="Jeffery I.B."/>
            <person name="Cooney J.C."/>
            <person name="Kagawa T.F."/>
            <person name="Liu W."/>
            <person name="Song Y."/>
            <person name="Salvetti E."/>
            <person name="Wrobel A."/>
            <person name="Rasinkangas P."/>
            <person name="Parkhill J."/>
            <person name="Rea M.C."/>
            <person name="O'Sullivan O."/>
            <person name="Ritari J."/>
            <person name="Douillard F.P."/>
            <person name="Paul Ross R."/>
            <person name="Yang R."/>
            <person name="Briner A.E."/>
            <person name="Felis G.E."/>
            <person name="de Vos W.M."/>
            <person name="Barrangou R."/>
            <person name="Klaenhammer T.R."/>
            <person name="Caufield P.W."/>
            <person name="Cui Y."/>
            <person name="Zhang H."/>
            <person name="O'Toole P.W."/>
        </authorList>
    </citation>
    <scope>NUCLEOTIDE SEQUENCE [LARGE SCALE GENOMIC DNA]</scope>
    <source>
        <strain evidence="2 3">DSM 15836</strain>
    </source>
</reference>
<evidence type="ECO:0000313" key="2">
    <source>
        <dbReference type="EMBL" id="KRM25358.1"/>
    </source>
</evidence>
<accession>A0ABR5PIP8</accession>
<proteinExistence type="predicted"/>
<name>A0ABR5PIP8_9LACO</name>
<dbReference type="RefSeq" id="WP_056972315.1">
    <property type="nucleotide sequence ID" value="NZ_AZFI01000137.1"/>
</dbReference>
<protein>
    <recommendedName>
        <fullName evidence="1">Streptomycin biosynthesis protein StrF domain-containing protein</fullName>
    </recommendedName>
</protein>
<evidence type="ECO:0000259" key="1">
    <source>
        <dbReference type="Pfam" id="PF13712"/>
    </source>
</evidence>